<gene>
    <name evidence="1" type="ORF">SAMN04488051_1024</name>
</gene>
<name>A0A1H3Z2U2_ALKAM</name>
<evidence type="ECO:0000313" key="1">
    <source>
        <dbReference type="EMBL" id="SEA18089.1"/>
    </source>
</evidence>
<protein>
    <submittedName>
        <fullName evidence="1">Zn-binding Pro-Ala-Ala-Arg (PAAR) domain-containing protein, incolved in TypeVI secretion</fullName>
    </submittedName>
</protein>
<dbReference type="CDD" id="cd14738">
    <property type="entry name" value="PAAR_2"/>
    <property type="match status" value="1"/>
</dbReference>
<dbReference type="OrthoDB" id="9807902at2"/>
<evidence type="ECO:0000313" key="2">
    <source>
        <dbReference type="Proteomes" id="UP000198773"/>
    </source>
</evidence>
<dbReference type="Pfam" id="PF05488">
    <property type="entry name" value="PAAR_motif"/>
    <property type="match status" value="1"/>
</dbReference>
<proteinExistence type="predicted"/>
<accession>A0A1H3Z2U2</accession>
<dbReference type="EMBL" id="FNRM01000002">
    <property type="protein sequence ID" value="SEA18089.1"/>
    <property type="molecule type" value="Genomic_DNA"/>
</dbReference>
<reference evidence="1 2" key="1">
    <citation type="submission" date="2016-10" db="EMBL/GenBank/DDBJ databases">
        <authorList>
            <person name="de Groot N.N."/>
        </authorList>
    </citation>
    <scope>NUCLEOTIDE SEQUENCE [LARGE SCALE GENOMIC DNA]</scope>
    <source>
        <strain evidence="1 2">CGMCC 1.3430</strain>
    </source>
</reference>
<organism evidence="1 2">
    <name type="scientific">Alkalimonas amylolytica</name>
    <dbReference type="NCBI Taxonomy" id="152573"/>
    <lineage>
        <taxon>Bacteria</taxon>
        <taxon>Pseudomonadati</taxon>
        <taxon>Pseudomonadota</taxon>
        <taxon>Gammaproteobacteria</taxon>
        <taxon>Alkalimonas</taxon>
    </lineage>
</organism>
<dbReference type="Gene3D" id="2.60.200.60">
    <property type="match status" value="2"/>
</dbReference>
<dbReference type="STRING" id="152573.SAMN04488051_1024"/>
<keyword evidence="2" id="KW-1185">Reference proteome</keyword>
<dbReference type="InterPro" id="IPR008727">
    <property type="entry name" value="PAAR_motif"/>
</dbReference>
<dbReference type="RefSeq" id="WP_091339628.1">
    <property type="nucleotide sequence ID" value="NZ_FNRM01000002.1"/>
</dbReference>
<dbReference type="Proteomes" id="UP000198773">
    <property type="component" value="Unassembled WGS sequence"/>
</dbReference>
<sequence>MSKPAAVIGSMHLCPKVTSKVPHVGGPVVQGSPNVFFGNIPAARVGDKLVCVGPPDTISQGSSSVLINGKPAARLGDSTQHGGKIIAGNPTVLIGG</sequence>
<dbReference type="AlphaFoldDB" id="A0A1H3Z2U2"/>